<dbReference type="AlphaFoldDB" id="A0A9Q9DVJ4"/>
<proteinExistence type="predicted"/>
<dbReference type="EMBL" id="CP089281">
    <property type="protein sequence ID" value="USP82253.1"/>
    <property type="molecule type" value="Genomic_DNA"/>
</dbReference>
<evidence type="ECO:0000313" key="2">
    <source>
        <dbReference type="EMBL" id="USP82253.1"/>
    </source>
</evidence>
<sequence length="243" mass="26000">MHCPMFVNFKARVIFPSSLVGATLSAALPVIGAVLAVIGVVIMLVGFLSGLLSNDPPSDPVKTYIESTGRSLISSFSNAPDSQLTYIVSPSSAIPGNVISFIIEGANNSSSDVTITSITISMLSGDSDSCLFSEIEDYALAGDNDPGKANSRHVYVTLSSNVGGSLPFRTRLESDVRTYYQYNLQVGGTKNESEGMLHALVLKPAERFKAVWISTVRSGKTGRVDVVERVKTDMFHAQLSITR</sequence>
<accession>A0A9Q9DVJ4</accession>
<dbReference type="Proteomes" id="UP001056012">
    <property type="component" value="Chromosome 8"/>
</dbReference>
<dbReference type="OrthoDB" id="4428759at2759"/>
<evidence type="ECO:0000313" key="3">
    <source>
        <dbReference type="Proteomes" id="UP001056012"/>
    </source>
</evidence>
<evidence type="ECO:0000256" key="1">
    <source>
        <dbReference type="SAM" id="Phobius"/>
    </source>
</evidence>
<reference evidence="2" key="1">
    <citation type="submission" date="2021-12" db="EMBL/GenBank/DDBJ databases">
        <title>Curvularia clavata genome.</title>
        <authorList>
            <person name="Cao Y."/>
        </authorList>
    </citation>
    <scope>NUCLEOTIDE SEQUENCE</scope>
    <source>
        <strain evidence="2">Yc1106</strain>
    </source>
</reference>
<organism evidence="2 3">
    <name type="scientific">Curvularia clavata</name>
    <dbReference type="NCBI Taxonomy" id="95742"/>
    <lineage>
        <taxon>Eukaryota</taxon>
        <taxon>Fungi</taxon>
        <taxon>Dikarya</taxon>
        <taxon>Ascomycota</taxon>
        <taxon>Pezizomycotina</taxon>
        <taxon>Dothideomycetes</taxon>
        <taxon>Pleosporomycetidae</taxon>
        <taxon>Pleosporales</taxon>
        <taxon>Pleosporineae</taxon>
        <taxon>Pleosporaceae</taxon>
        <taxon>Curvularia</taxon>
    </lineage>
</organism>
<dbReference type="VEuPathDB" id="FungiDB:yc1106_09527"/>
<keyword evidence="1" id="KW-0812">Transmembrane</keyword>
<keyword evidence="3" id="KW-1185">Reference proteome</keyword>
<feature type="transmembrane region" description="Helical" evidence="1">
    <location>
        <begin position="26"/>
        <end position="52"/>
    </location>
</feature>
<protein>
    <submittedName>
        <fullName evidence="2">Uncharacterized protein</fullName>
    </submittedName>
</protein>
<name>A0A9Q9DVJ4_CURCL</name>
<keyword evidence="1" id="KW-1133">Transmembrane helix</keyword>
<gene>
    <name evidence="2" type="ORF">yc1106_09527</name>
</gene>
<keyword evidence="1" id="KW-0472">Membrane</keyword>